<dbReference type="GO" id="GO:0006874">
    <property type="term" value="P:intracellular calcium ion homeostasis"/>
    <property type="evidence" value="ECO:0007669"/>
    <property type="project" value="TreeGrafter"/>
</dbReference>
<dbReference type="InterPro" id="IPR008942">
    <property type="entry name" value="ENTH_VHS"/>
</dbReference>
<sequence length="335" mass="37121">MAAHQLAVAKASLASGLLRADPTSLSQHDIAQFHLLLDAAIQQCSPSNVQKVKEWLVKNTLPSPKRIAQLGKYLAVLAQSFANAENTAPQKRVKRAGPSNKRKGIHLLYIVTDLHHHTKNHAAGFSVHSRLVSSLQPHLEDVVRAVASTGFGRNVKLHKSIRDLLALFEKRGFYKAIELGKLHKAVDDADPTASTTTNDTQVRPKDVPYVLPATHGDPSDPWYELPAANMLPHMVPNDRRPIPTRQMKAMRLDGGPADSALINAVKDLISWSEDLYNDDENVVADMDMMGQPLVRDEVTGELNVAENYYGWSVEFCERMKKRMKEGPPNSNDKVP</sequence>
<dbReference type="OrthoDB" id="21470at2759"/>
<feature type="domain" description="CID" evidence="1">
    <location>
        <begin position="25"/>
        <end position="190"/>
    </location>
</feature>
<dbReference type="Proteomes" id="UP000799438">
    <property type="component" value="Unassembled WGS sequence"/>
</dbReference>
<protein>
    <recommendedName>
        <fullName evidence="1">CID domain-containing protein</fullName>
    </recommendedName>
</protein>
<dbReference type="EMBL" id="ML995490">
    <property type="protein sequence ID" value="KAF2140307.1"/>
    <property type="molecule type" value="Genomic_DNA"/>
</dbReference>
<evidence type="ECO:0000259" key="1">
    <source>
        <dbReference type="PROSITE" id="PS51391"/>
    </source>
</evidence>
<gene>
    <name evidence="2" type="ORF">K452DRAFT_253056</name>
</gene>
<organism evidence="2 3">
    <name type="scientific">Aplosporella prunicola CBS 121167</name>
    <dbReference type="NCBI Taxonomy" id="1176127"/>
    <lineage>
        <taxon>Eukaryota</taxon>
        <taxon>Fungi</taxon>
        <taxon>Dikarya</taxon>
        <taxon>Ascomycota</taxon>
        <taxon>Pezizomycotina</taxon>
        <taxon>Dothideomycetes</taxon>
        <taxon>Dothideomycetes incertae sedis</taxon>
        <taxon>Botryosphaeriales</taxon>
        <taxon>Aplosporellaceae</taxon>
        <taxon>Aplosporella</taxon>
    </lineage>
</organism>
<dbReference type="PROSITE" id="PS51391">
    <property type="entry name" value="CID"/>
    <property type="match status" value="1"/>
</dbReference>
<reference evidence="2" key="1">
    <citation type="journal article" date="2020" name="Stud. Mycol.">
        <title>101 Dothideomycetes genomes: a test case for predicting lifestyles and emergence of pathogens.</title>
        <authorList>
            <person name="Haridas S."/>
            <person name="Albert R."/>
            <person name="Binder M."/>
            <person name="Bloem J."/>
            <person name="Labutti K."/>
            <person name="Salamov A."/>
            <person name="Andreopoulos B."/>
            <person name="Baker S."/>
            <person name="Barry K."/>
            <person name="Bills G."/>
            <person name="Bluhm B."/>
            <person name="Cannon C."/>
            <person name="Castanera R."/>
            <person name="Culley D."/>
            <person name="Daum C."/>
            <person name="Ezra D."/>
            <person name="Gonzalez J."/>
            <person name="Henrissat B."/>
            <person name="Kuo A."/>
            <person name="Liang C."/>
            <person name="Lipzen A."/>
            <person name="Lutzoni F."/>
            <person name="Magnuson J."/>
            <person name="Mondo S."/>
            <person name="Nolan M."/>
            <person name="Ohm R."/>
            <person name="Pangilinan J."/>
            <person name="Park H.-J."/>
            <person name="Ramirez L."/>
            <person name="Alfaro M."/>
            <person name="Sun H."/>
            <person name="Tritt A."/>
            <person name="Yoshinaga Y."/>
            <person name="Zwiers L.-H."/>
            <person name="Turgeon B."/>
            <person name="Goodwin S."/>
            <person name="Spatafora J."/>
            <person name="Crous P."/>
            <person name="Grigoriev I."/>
        </authorList>
    </citation>
    <scope>NUCLEOTIDE SEQUENCE</scope>
    <source>
        <strain evidence="2">CBS 121167</strain>
    </source>
</reference>
<dbReference type="Pfam" id="PF04818">
    <property type="entry name" value="CID"/>
    <property type="match status" value="1"/>
</dbReference>
<dbReference type="PANTHER" id="PTHR12323:SF0">
    <property type="entry name" value="CALCIUM HOMEOSTASIS ENDOPLASMIC RETICULUM PROTEIN"/>
    <property type="match status" value="1"/>
</dbReference>
<accession>A0A6A6BBM0</accession>
<dbReference type="AlphaFoldDB" id="A0A6A6BBM0"/>
<dbReference type="RefSeq" id="XP_033396020.1">
    <property type="nucleotide sequence ID" value="XM_033538272.1"/>
</dbReference>
<dbReference type="GeneID" id="54295768"/>
<proteinExistence type="predicted"/>
<evidence type="ECO:0000313" key="2">
    <source>
        <dbReference type="EMBL" id="KAF2140307.1"/>
    </source>
</evidence>
<evidence type="ECO:0000313" key="3">
    <source>
        <dbReference type="Proteomes" id="UP000799438"/>
    </source>
</evidence>
<dbReference type="Gene3D" id="1.25.40.90">
    <property type="match status" value="1"/>
</dbReference>
<keyword evidence="3" id="KW-1185">Reference proteome</keyword>
<name>A0A6A6BBM0_9PEZI</name>
<dbReference type="PANTHER" id="PTHR12323">
    <property type="entry name" value="SR-RELATED CTD ASSOCIATED FACTOR 6"/>
    <property type="match status" value="1"/>
</dbReference>
<dbReference type="GO" id="GO:0048471">
    <property type="term" value="C:perinuclear region of cytoplasm"/>
    <property type="evidence" value="ECO:0007669"/>
    <property type="project" value="TreeGrafter"/>
</dbReference>
<feature type="non-terminal residue" evidence="2">
    <location>
        <position position="335"/>
    </location>
</feature>
<dbReference type="InterPro" id="IPR006569">
    <property type="entry name" value="CID_dom"/>
</dbReference>